<dbReference type="AlphaFoldDB" id="A0A0P1AFZ6"/>
<protein>
    <submittedName>
        <fullName evidence="1">Uncharacterized protein</fullName>
    </submittedName>
</protein>
<accession>A0A0P1AFZ6</accession>
<evidence type="ECO:0000313" key="2">
    <source>
        <dbReference type="Proteomes" id="UP000054928"/>
    </source>
</evidence>
<keyword evidence="2" id="KW-1185">Reference proteome</keyword>
<name>A0A0P1AFZ6_PLAHL</name>
<dbReference type="Proteomes" id="UP000054928">
    <property type="component" value="Unassembled WGS sequence"/>
</dbReference>
<proteinExistence type="predicted"/>
<sequence length="110" mass="12294">MKASAACAGDFRVHQTAFEGTLNVALNPTDLNKLLGSSVVVSTGFRVLIFQQVIRYYFRVGITSHEVCRLLTPRILGLWNYGKPDIFKTIIQLRTTYSFENAEINAAIVL</sequence>
<dbReference type="RefSeq" id="XP_024575746.1">
    <property type="nucleotide sequence ID" value="XM_024724918.1"/>
</dbReference>
<dbReference type="GeneID" id="36404683"/>
<dbReference type="EMBL" id="CCYD01000428">
    <property type="protein sequence ID" value="CEG39377.1"/>
    <property type="molecule type" value="Genomic_DNA"/>
</dbReference>
<evidence type="ECO:0000313" key="1">
    <source>
        <dbReference type="EMBL" id="CEG39377.1"/>
    </source>
</evidence>
<reference evidence="2" key="1">
    <citation type="submission" date="2014-09" db="EMBL/GenBank/DDBJ databases">
        <authorList>
            <person name="Sharma Rahul"/>
            <person name="Thines Marco"/>
        </authorList>
    </citation>
    <scope>NUCLEOTIDE SEQUENCE [LARGE SCALE GENOMIC DNA]</scope>
</reference>
<organism evidence="1 2">
    <name type="scientific">Plasmopara halstedii</name>
    <name type="common">Downy mildew of sunflower</name>
    <dbReference type="NCBI Taxonomy" id="4781"/>
    <lineage>
        <taxon>Eukaryota</taxon>
        <taxon>Sar</taxon>
        <taxon>Stramenopiles</taxon>
        <taxon>Oomycota</taxon>
        <taxon>Peronosporomycetes</taxon>
        <taxon>Peronosporales</taxon>
        <taxon>Peronosporaceae</taxon>
        <taxon>Plasmopara</taxon>
    </lineage>
</organism>